<dbReference type="PROSITE" id="PS00562">
    <property type="entry name" value="CBM1_1"/>
    <property type="match status" value="1"/>
</dbReference>
<dbReference type="InterPro" id="IPR000254">
    <property type="entry name" value="CBD"/>
</dbReference>
<reference evidence="5" key="1">
    <citation type="submission" date="2023-03" db="EMBL/GenBank/DDBJ databases">
        <title>Massive genome expansion in bonnet fungi (Mycena s.s.) driven by repeated elements and novel gene families across ecological guilds.</title>
        <authorList>
            <consortium name="Lawrence Berkeley National Laboratory"/>
            <person name="Harder C.B."/>
            <person name="Miyauchi S."/>
            <person name="Viragh M."/>
            <person name="Kuo A."/>
            <person name="Thoen E."/>
            <person name="Andreopoulos B."/>
            <person name="Lu D."/>
            <person name="Skrede I."/>
            <person name="Drula E."/>
            <person name="Henrissat B."/>
            <person name="Morin E."/>
            <person name="Kohler A."/>
            <person name="Barry K."/>
            <person name="LaButti K."/>
            <person name="Morin E."/>
            <person name="Salamov A."/>
            <person name="Lipzen A."/>
            <person name="Mereny Z."/>
            <person name="Hegedus B."/>
            <person name="Baldrian P."/>
            <person name="Stursova M."/>
            <person name="Weitz H."/>
            <person name="Taylor A."/>
            <person name="Grigoriev I.V."/>
            <person name="Nagy L.G."/>
            <person name="Martin F."/>
            <person name="Kauserud H."/>
        </authorList>
    </citation>
    <scope>NUCLEOTIDE SEQUENCE</scope>
    <source>
        <strain evidence="5">CBHHK188m</strain>
    </source>
</reference>
<comment type="caution">
    <text evidence="5">The sequence shown here is derived from an EMBL/GenBank/DDBJ whole genome shotgun (WGS) entry which is preliminary data.</text>
</comment>
<evidence type="ECO:0000256" key="3">
    <source>
        <dbReference type="SAM" id="SignalP"/>
    </source>
</evidence>
<dbReference type="PROSITE" id="PS51164">
    <property type="entry name" value="CBM1_2"/>
    <property type="match status" value="1"/>
</dbReference>
<proteinExistence type="predicted"/>
<feature type="chain" id="PRO_5042131672" description="CBM1 domain-containing protein" evidence="3">
    <location>
        <begin position="20"/>
        <end position="365"/>
    </location>
</feature>
<dbReference type="InterPro" id="IPR001087">
    <property type="entry name" value="GDSL"/>
</dbReference>
<evidence type="ECO:0000313" key="6">
    <source>
        <dbReference type="Proteomes" id="UP001215280"/>
    </source>
</evidence>
<dbReference type="InterPro" id="IPR035971">
    <property type="entry name" value="CBD_sf"/>
</dbReference>
<evidence type="ECO:0000256" key="2">
    <source>
        <dbReference type="ARBA" id="ARBA00022801"/>
    </source>
</evidence>
<dbReference type="Pfam" id="PF00734">
    <property type="entry name" value="CBM_1"/>
    <property type="match status" value="1"/>
</dbReference>
<dbReference type="Proteomes" id="UP001215280">
    <property type="component" value="Unassembled WGS sequence"/>
</dbReference>
<dbReference type="SUPFAM" id="SSF57180">
    <property type="entry name" value="Cellulose-binding domain"/>
    <property type="match status" value="1"/>
</dbReference>
<feature type="signal peptide" evidence="3">
    <location>
        <begin position="1"/>
        <end position="19"/>
    </location>
</feature>
<dbReference type="InterPro" id="IPR036514">
    <property type="entry name" value="SGNH_hydro_sf"/>
</dbReference>
<protein>
    <recommendedName>
        <fullName evidence="4">CBM1 domain-containing protein</fullName>
    </recommendedName>
</protein>
<sequence length="365" mass="38518">MISLLFLPIVAFVVPAVIAQSPVYGQCGGIGWTGSTTCSASSTCTFQNPYYSQCLPSSTGPTTSSASTITKTTTSTITTTTSAPPPPAGPVTYWFPFGDSYTTTGFVPNNTLPSVGNPLGNPPFPGDTGGGGENYVGFDTVTYNASTILTYNYAYGGATINSTLVAPYLPTVLSLINQVSEFLEGAGTKPATSPWTSKNSLFSVWIGINDLGNSYSSGGDLGAFNDVLLQQYFEQVELIVRDSFGAGARNFLFINVPPMDRSPLMIANGPASTALLATDIADYNTKLATTVSSFKANNTGVTTWLWDAHTVFTTILNDPTAYGFVDPVSYGNTGDFWANNYHPGPAAHQIFAQDIASLLTGTPWF</sequence>
<dbReference type="EMBL" id="JARJLG010000010">
    <property type="protein sequence ID" value="KAJ7777694.1"/>
    <property type="molecule type" value="Genomic_DNA"/>
</dbReference>
<dbReference type="GO" id="GO:0005975">
    <property type="term" value="P:carbohydrate metabolic process"/>
    <property type="evidence" value="ECO:0007669"/>
    <property type="project" value="InterPro"/>
</dbReference>
<evidence type="ECO:0000256" key="1">
    <source>
        <dbReference type="ARBA" id="ARBA00022729"/>
    </source>
</evidence>
<dbReference type="GO" id="GO:0005576">
    <property type="term" value="C:extracellular region"/>
    <property type="evidence" value="ECO:0007669"/>
    <property type="project" value="InterPro"/>
</dbReference>
<dbReference type="SMART" id="SM00236">
    <property type="entry name" value="fCBD"/>
    <property type="match status" value="1"/>
</dbReference>
<dbReference type="InterPro" id="IPR051058">
    <property type="entry name" value="GDSL_Est/Lipase"/>
</dbReference>
<keyword evidence="2" id="KW-0378">Hydrolase</keyword>
<evidence type="ECO:0000259" key="4">
    <source>
        <dbReference type="PROSITE" id="PS51164"/>
    </source>
</evidence>
<dbReference type="CDD" id="cd01846">
    <property type="entry name" value="fatty_acyltransferase_like"/>
    <property type="match status" value="1"/>
</dbReference>
<keyword evidence="6" id="KW-1185">Reference proteome</keyword>
<evidence type="ECO:0000313" key="5">
    <source>
        <dbReference type="EMBL" id="KAJ7777694.1"/>
    </source>
</evidence>
<feature type="domain" description="CBM1" evidence="4">
    <location>
        <begin position="19"/>
        <end position="55"/>
    </location>
</feature>
<dbReference type="SUPFAM" id="SSF52266">
    <property type="entry name" value="SGNH hydrolase"/>
    <property type="match status" value="1"/>
</dbReference>
<dbReference type="AlphaFoldDB" id="A0AAD7K3T4"/>
<dbReference type="PANTHER" id="PTHR45648">
    <property type="entry name" value="GDSL LIPASE/ACYLHYDROLASE FAMILY PROTEIN (AFU_ORTHOLOGUE AFUA_4G14700)"/>
    <property type="match status" value="1"/>
</dbReference>
<gene>
    <name evidence="5" type="ORF">DFH07DRAFT_731107</name>
</gene>
<keyword evidence="1 3" id="KW-0732">Signal</keyword>
<accession>A0AAD7K3T4</accession>
<dbReference type="Gene3D" id="3.40.50.1110">
    <property type="entry name" value="SGNH hydrolase"/>
    <property type="match status" value="1"/>
</dbReference>
<name>A0AAD7K3T4_9AGAR</name>
<dbReference type="Pfam" id="PF00657">
    <property type="entry name" value="Lipase_GDSL"/>
    <property type="match status" value="1"/>
</dbReference>
<organism evidence="5 6">
    <name type="scientific">Mycena maculata</name>
    <dbReference type="NCBI Taxonomy" id="230809"/>
    <lineage>
        <taxon>Eukaryota</taxon>
        <taxon>Fungi</taxon>
        <taxon>Dikarya</taxon>
        <taxon>Basidiomycota</taxon>
        <taxon>Agaricomycotina</taxon>
        <taxon>Agaricomycetes</taxon>
        <taxon>Agaricomycetidae</taxon>
        <taxon>Agaricales</taxon>
        <taxon>Marasmiineae</taxon>
        <taxon>Mycenaceae</taxon>
        <taxon>Mycena</taxon>
    </lineage>
</organism>
<dbReference type="PANTHER" id="PTHR45648:SF22">
    <property type="entry name" value="GDSL LIPASE_ACYLHYDROLASE FAMILY PROTEIN (AFU_ORTHOLOGUE AFUA_4G14700)"/>
    <property type="match status" value="1"/>
</dbReference>
<dbReference type="GO" id="GO:0030248">
    <property type="term" value="F:cellulose binding"/>
    <property type="evidence" value="ECO:0007669"/>
    <property type="project" value="InterPro"/>
</dbReference>
<dbReference type="GO" id="GO:0016788">
    <property type="term" value="F:hydrolase activity, acting on ester bonds"/>
    <property type="evidence" value="ECO:0007669"/>
    <property type="project" value="InterPro"/>
</dbReference>